<organism evidence="1 2">
    <name type="scientific">Daphnia magna</name>
    <dbReference type="NCBI Taxonomy" id="35525"/>
    <lineage>
        <taxon>Eukaryota</taxon>
        <taxon>Metazoa</taxon>
        <taxon>Ecdysozoa</taxon>
        <taxon>Arthropoda</taxon>
        <taxon>Crustacea</taxon>
        <taxon>Branchiopoda</taxon>
        <taxon>Diplostraca</taxon>
        <taxon>Cladocera</taxon>
        <taxon>Anomopoda</taxon>
        <taxon>Daphniidae</taxon>
        <taxon>Daphnia</taxon>
    </lineage>
</organism>
<evidence type="ECO:0000313" key="2">
    <source>
        <dbReference type="Proteomes" id="UP001234178"/>
    </source>
</evidence>
<keyword evidence="2" id="KW-1185">Reference proteome</keyword>
<evidence type="ECO:0000313" key="1">
    <source>
        <dbReference type="EMBL" id="KAK4025208.1"/>
    </source>
</evidence>
<dbReference type="Proteomes" id="UP001234178">
    <property type="component" value="Unassembled WGS sequence"/>
</dbReference>
<accession>A0ABR0AJE9</accession>
<sequence length="242" mass="27840">MRLSTGPIPIDDRGPLIPECYRHVAPSRRVTSARSTPNGLPAVERENAERFPKNCCRNVNELRAHFFDAAAAQQHQQQRNQWHQHHRRLRFIRRDHFIGRDQWKRRQLHFQLAVKESAAPSFLRNNQGNALFISFPIPSLLPVVWRRADQELRAHTQHPFRVQPPYAHWGGDNGPITTAEATGSPNFNVPGNRVEQRMLSFVLDQFPAVPGVGFLSSAAISYRLLQTDGHRQPDFRTSKIDR</sequence>
<gene>
    <name evidence="1" type="ORF">OUZ56_014282</name>
</gene>
<name>A0ABR0AJE9_9CRUS</name>
<dbReference type="EMBL" id="JAOYFB010000038">
    <property type="protein sequence ID" value="KAK4025208.1"/>
    <property type="molecule type" value="Genomic_DNA"/>
</dbReference>
<comment type="caution">
    <text evidence="1">The sequence shown here is derived from an EMBL/GenBank/DDBJ whole genome shotgun (WGS) entry which is preliminary data.</text>
</comment>
<protein>
    <submittedName>
        <fullName evidence="1">Uncharacterized protein</fullName>
    </submittedName>
</protein>
<reference evidence="1 2" key="1">
    <citation type="journal article" date="2023" name="Nucleic Acids Res.">
        <title>The hologenome of Daphnia magna reveals possible DNA methylation and microbiome-mediated evolution of the host genome.</title>
        <authorList>
            <person name="Chaturvedi A."/>
            <person name="Li X."/>
            <person name="Dhandapani V."/>
            <person name="Marshall H."/>
            <person name="Kissane S."/>
            <person name="Cuenca-Cambronero M."/>
            <person name="Asole G."/>
            <person name="Calvet F."/>
            <person name="Ruiz-Romero M."/>
            <person name="Marangio P."/>
            <person name="Guigo R."/>
            <person name="Rago D."/>
            <person name="Mirbahai L."/>
            <person name="Eastwood N."/>
            <person name="Colbourne J.K."/>
            <person name="Zhou J."/>
            <person name="Mallon E."/>
            <person name="Orsini L."/>
        </authorList>
    </citation>
    <scope>NUCLEOTIDE SEQUENCE [LARGE SCALE GENOMIC DNA]</scope>
    <source>
        <strain evidence="1">LRV0_1</strain>
    </source>
</reference>
<proteinExistence type="predicted"/>